<accession>A0A976FQ36</accession>
<evidence type="ECO:0000313" key="3">
    <source>
        <dbReference type="Proteomes" id="UP000294530"/>
    </source>
</evidence>
<dbReference type="AlphaFoldDB" id="A0A976FQ36"/>
<name>A0A976FQ36_BRELC</name>
<gene>
    <name evidence="2" type="ORF">CCR75_002918</name>
</gene>
<dbReference type="EMBL" id="SHOA02000001">
    <property type="protein sequence ID" value="TDH70675.1"/>
    <property type="molecule type" value="Genomic_DNA"/>
</dbReference>
<evidence type="ECO:0000313" key="2">
    <source>
        <dbReference type="EMBL" id="TDH70675.1"/>
    </source>
</evidence>
<organism evidence="2 3">
    <name type="scientific">Bremia lactucae</name>
    <name type="common">Lettuce downy mildew</name>
    <dbReference type="NCBI Taxonomy" id="4779"/>
    <lineage>
        <taxon>Eukaryota</taxon>
        <taxon>Sar</taxon>
        <taxon>Stramenopiles</taxon>
        <taxon>Oomycota</taxon>
        <taxon>Peronosporomycetes</taxon>
        <taxon>Peronosporales</taxon>
        <taxon>Peronosporaceae</taxon>
        <taxon>Bremia</taxon>
    </lineage>
</organism>
<sequence>MSRYPFAPRPVDDNLMSLMYQQKLAHHLHTKAYWPTTPFLASKGPKDASDKLSFLDKQGDFRVRTLNLLNLSNSATDCSTQPCAEASTYSPVDRRQINNVSETLKIYERLCEKAHKIRRREQCRTNQARYRDKQRNAEQQLKRSAEQLQEEMTMLRRRYRVLASLEKSNQSSWNTVSEVFRLFDTTFRYPWCMTSTHEMIHHAEARTILGILKGSFAQDAAMGELRGVPTLLEHLLWFSQSFGSPRVQLQRIERVTSDIMAARARINLTITEITLQHVFFQKEETVKEATHEIKRELLYERLLGQRLECDCSFHFLFDDDSDRVVRLEATIDLTTPLFRVLGSLKDVATILFHSRRVSMGLF</sequence>
<keyword evidence="1" id="KW-0175">Coiled coil</keyword>
<dbReference type="RefSeq" id="XP_067820174.1">
    <property type="nucleotide sequence ID" value="XM_067961015.1"/>
</dbReference>
<dbReference type="KEGG" id="blac:94346686"/>
<protein>
    <recommendedName>
        <fullName evidence="4">Bzip transcription factor</fullName>
    </recommendedName>
</protein>
<keyword evidence="3" id="KW-1185">Reference proteome</keyword>
<dbReference type="Proteomes" id="UP000294530">
    <property type="component" value="Unassembled WGS sequence"/>
</dbReference>
<proteinExistence type="predicted"/>
<evidence type="ECO:0008006" key="4">
    <source>
        <dbReference type="Google" id="ProtNLM"/>
    </source>
</evidence>
<feature type="coiled-coil region" evidence="1">
    <location>
        <begin position="120"/>
        <end position="165"/>
    </location>
</feature>
<reference evidence="2 3" key="1">
    <citation type="journal article" date="2021" name="Genome Biol.">
        <title>AFLAP: assembly-free linkage analysis pipeline using k-mers from genome sequencing data.</title>
        <authorList>
            <person name="Fletcher K."/>
            <person name="Zhang L."/>
            <person name="Gil J."/>
            <person name="Han R."/>
            <person name="Cavanaugh K."/>
            <person name="Michelmore R."/>
        </authorList>
    </citation>
    <scope>NUCLEOTIDE SEQUENCE [LARGE SCALE GENOMIC DNA]</scope>
    <source>
        <strain evidence="2 3">SF5</strain>
    </source>
</reference>
<dbReference type="GeneID" id="94346686"/>
<comment type="caution">
    <text evidence="2">The sequence shown here is derived from an EMBL/GenBank/DDBJ whole genome shotgun (WGS) entry which is preliminary data.</text>
</comment>
<dbReference type="OrthoDB" id="114349at2759"/>
<evidence type="ECO:0000256" key="1">
    <source>
        <dbReference type="SAM" id="Coils"/>
    </source>
</evidence>